<evidence type="ECO:0000256" key="1">
    <source>
        <dbReference type="ARBA" id="ARBA00022857"/>
    </source>
</evidence>
<evidence type="ECO:0000256" key="2">
    <source>
        <dbReference type="ARBA" id="ARBA00023002"/>
    </source>
</evidence>
<dbReference type="OrthoDB" id="5283654at2759"/>
<dbReference type="OMA" id="MAKFFPN"/>
<dbReference type="KEGG" id="scm:SCHCO_02673840"/>
<dbReference type="PANTHER" id="PTHR47706:SF9">
    <property type="entry name" value="NMRA-LIKE DOMAIN-CONTAINING PROTEIN-RELATED"/>
    <property type="match status" value="1"/>
</dbReference>
<dbReference type="GO" id="GO:0016491">
    <property type="term" value="F:oxidoreductase activity"/>
    <property type="evidence" value="ECO:0007669"/>
    <property type="project" value="UniProtKB-KW"/>
</dbReference>
<sequence>MPPEIKSIAVAGAQGSVGKPTILALASVPRVSVLALTRKTASRSDWLPQGVAHAGIDFDDVDGTADVLREHKVEVLISAVSHGAVLAQIPLADAAKAAGVGLFVPSEFGTITMGWREEDTIPSFLAPKIKVADHLDSIGLPSLRIFVGMFIEAITTLVGYDVNKKVNIFKPLQGDTPFSATSAPDIGGFIAHVVTHYPLSELANKALRIEGERLTLNGLGAILKAPVEKVEEVPSLPGGPPPFIMSGLQTSIEKGLMNQDTKVGENDGAGGADHMWPGHRWTTMKEYLQCNM</sequence>
<dbReference type="InterPro" id="IPR008030">
    <property type="entry name" value="NmrA-like"/>
</dbReference>
<feature type="non-terminal residue" evidence="4">
    <location>
        <position position="292"/>
    </location>
</feature>
<evidence type="ECO:0000259" key="3">
    <source>
        <dbReference type="Pfam" id="PF05368"/>
    </source>
</evidence>
<dbReference type="VEuPathDB" id="FungiDB:SCHCODRAFT_02673840"/>
<dbReference type="Gene3D" id="3.40.50.720">
    <property type="entry name" value="NAD(P)-binding Rossmann-like Domain"/>
    <property type="match status" value="1"/>
</dbReference>
<dbReference type="EMBL" id="GL377318">
    <property type="protein sequence ID" value="EFI91315.1"/>
    <property type="molecule type" value="Genomic_DNA"/>
</dbReference>
<dbReference type="PANTHER" id="PTHR47706">
    <property type="entry name" value="NMRA-LIKE FAMILY PROTEIN"/>
    <property type="match status" value="1"/>
</dbReference>
<evidence type="ECO:0000313" key="5">
    <source>
        <dbReference type="Proteomes" id="UP000007431"/>
    </source>
</evidence>
<organism evidence="5">
    <name type="scientific">Schizophyllum commune (strain H4-8 / FGSC 9210)</name>
    <name type="common">Split gill fungus</name>
    <dbReference type="NCBI Taxonomy" id="578458"/>
    <lineage>
        <taxon>Eukaryota</taxon>
        <taxon>Fungi</taxon>
        <taxon>Dikarya</taxon>
        <taxon>Basidiomycota</taxon>
        <taxon>Agaricomycotina</taxon>
        <taxon>Agaricomycetes</taxon>
        <taxon>Agaricomycetidae</taxon>
        <taxon>Agaricales</taxon>
        <taxon>Schizophyllaceae</taxon>
        <taxon>Schizophyllum</taxon>
    </lineage>
</organism>
<reference evidence="4 5" key="1">
    <citation type="journal article" date="2010" name="Nat. Biotechnol.">
        <title>Genome sequence of the model mushroom Schizophyllum commune.</title>
        <authorList>
            <person name="Ohm R.A."/>
            <person name="de Jong J.F."/>
            <person name="Lugones L.G."/>
            <person name="Aerts A."/>
            <person name="Kothe E."/>
            <person name="Stajich J.E."/>
            <person name="de Vries R.P."/>
            <person name="Record E."/>
            <person name="Levasseur A."/>
            <person name="Baker S.E."/>
            <person name="Bartholomew K.A."/>
            <person name="Coutinho P.M."/>
            <person name="Erdmann S."/>
            <person name="Fowler T.J."/>
            <person name="Gathman A.C."/>
            <person name="Lombard V."/>
            <person name="Henrissat B."/>
            <person name="Knabe N."/>
            <person name="Kuees U."/>
            <person name="Lilly W.W."/>
            <person name="Lindquist E."/>
            <person name="Lucas S."/>
            <person name="Magnuson J.K."/>
            <person name="Piumi F."/>
            <person name="Raudaskoski M."/>
            <person name="Salamov A."/>
            <person name="Schmutz J."/>
            <person name="Schwarze F.W.M.R."/>
            <person name="vanKuyk P.A."/>
            <person name="Horton J.S."/>
            <person name="Grigoriev I.V."/>
            <person name="Woesten H.A.B."/>
        </authorList>
    </citation>
    <scope>NUCLEOTIDE SEQUENCE [LARGE SCALE GENOMIC DNA]</scope>
    <source>
        <strain evidence="5">H4-8 / FGSC 9210</strain>
    </source>
</reference>
<dbReference type="InParanoid" id="D8QLA7"/>
<name>D8QLA7_SCHCM</name>
<accession>D8QLA7</accession>
<gene>
    <name evidence="4" type="ORF">SCHCODRAFT_114627</name>
</gene>
<proteinExistence type="predicted"/>
<dbReference type="RefSeq" id="XP_003026218.1">
    <property type="nucleotide sequence ID" value="XM_003026172.1"/>
</dbReference>
<protein>
    <recommendedName>
        <fullName evidence="3">NmrA-like domain-containing protein</fullName>
    </recommendedName>
</protein>
<dbReference type="HOGENOM" id="CLU_044876_6_1_1"/>
<dbReference type="AlphaFoldDB" id="D8QLA7"/>
<keyword evidence="2" id="KW-0560">Oxidoreductase</keyword>
<dbReference type="InterPro" id="IPR051609">
    <property type="entry name" value="NmrA/Isoflavone_reductase-like"/>
</dbReference>
<keyword evidence="5" id="KW-1185">Reference proteome</keyword>
<dbReference type="Proteomes" id="UP000007431">
    <property type="component" value="Unassembled WGS sequence"/>
</dbReference>
<dbReference type="Pfam" id="PF05368">
    <property type="entry name" value="NmrA"/>
    <property type="match status" value="1"/>
</dbReference>
<feature type="domain" description="NmrA-like" evidence="3">
    <location>
        <begin position="6"/>
        <end position="288"/>
    </location>
</feature>
<dbReference type="eggNOG" id="ENOG502SKC1">
    <property type="taxonomic scope" value="Eukaryota"/>
</dbReference>
<dbReference type="SUPFAM" id="SSF51735">
    <property type="entry name" value="NAD(P)-binding Rossmann-fold domains"/>
    <property type="match status" value="1"/>
</dbReference>
<dbReference type="InterPro" id="IPR036291">
    <property type="entry name" value="NAD(P)-bd_dom_sf"/>
</dbReference>
<keyword evidence="1" id="KW-0521">NADP</keyword>
<dbReference type="GeneID" id="9588905"/>
<evidence type="ECO:0000313" key="4">
    <source>
        <dbReference type="EMBL" id="EFI91315.1"/>
    </source>
</evidence>